<name>A0A5N7MAP3_9HYPH</name>
<dbReference type="Gene3D" id="3.40.50.1240">
    <property type="entry name" value="Phosphoglycerate mutase-like"/>
    <property type="match status" value="1"/>
</dbReference>
<feature type="chain" id="PRO_5030135230" evidence="1">
    <location>
        <begin position="22"/>
        <end position="185"/>
    </location>
</feature>
<accession>A0A5N7MAP3</accession>
<dbReference type="RefSeq" id="WP_152708887.1">
    <property type="nucleotide sequence ID" value="NZ_VOSJ01000002.1"/>
</dbReference>
<organism evidence="2 3">
    <name type="scientific">Microvirga tunisiensis</name>
    <dbReference type="NCBI Taxonomy" id="2108360"/>
    <lineage>
        <taxon>Bacteria</taxon>
        <taxon>Pseudomonadati</taxon>
        <taxon>Pseudomonadota</taxon>
        <taxon>Alphaproteobacteria</taxon>
        <taxon>Hyphomicrobiales</taxon>
        <taxon>Methylobacteriaceae</taxon>
        <taxon>Microvirga</taxon>
    </lineage>
</organism>
<keyword evidence="3" id="KW-1185">Reference proteome</keyword>
<comment type="caution">
    <text evidence="2">The sequence shown here is derived from an EMBL/GenBank/DDBJ whole genome shotgun (WGS) entry which is preliminary data.</text>
</comment>
<dbReference type="SUPFAM" id="SSF53254">
    <property type="entry name" value="Phosphoglycerate mutase-like"/>
    <property type="match status" value="1"/>
</dbReference>
<evidence type="ECO:0000313" key="2">
    <source>
        <dbReference type="EMBL" id="MPR23982.1"/>
    </source>
</evidence>
<feature type="signal peptide" evidence="1">
    <location>
        <begin position="1"/>
        <end position="21"/>
    </location>
</feature>
<proteinExistence type="predicted"/>
<protein>
    <submittedName>
        <fullName evidence="2">Histidine phosphatase family protein</fullName>
    </submittedName>
</protein>
<evidence type="ECO:0000313" key="3">
    <source>
        <dbReference type="Proteomes" id="UP000403266"/>
    </source>
</evidence>
<keyword evidence="1" id="KW-0732">Signal</keyword>
<dbReference type="InterPro" id="IPR029033">
    <property type="entry name" value="His_PPase_superfam"/>
</dbReference>
<sequence length="185" mass="20226">MPIALAFLVLLAMAWPQGLRASEEAWQALRDGGTIALLRHARAPGTGDPANFRLADCATQRNLSAEGRRQAEAIGEAFRARQISVGRVLSSRWCHALDTARLAFGSRTEPFPPLDSFFSGRDQELAQTQAVRRTVQDWRLNAVLVLVTHQVNITTLTGVFPGEGEMLVLRPKPGAGFDVVGRIKL</sequence>
<dbReference type="AlphaFoldDB" id="A0A5N7MAP3"/>
<dbReference type="Proteomes" id="UP000403266">
    <property type="component" value="Unassembled WGS sequence"/>
</dbReference>
<reference evidence="2 3" key="1">
    <citation type="journal article" date="2019" name="Syst. Appl. Microbiol.">
        <title>Microvirga tunisiensis sp. nov., a root nodule symbiotic bacterium isolated from Lupinus micranthus and L. luteus grown in Northern Tunisia.</title>
        <authorList>
            <person name="Msaddak A."/>
            <person name="Rejili M."/>
            <person name="Duran D."/>
            <person name="Mars M."/>
            <person name="Palacios J.M."/>
            <person name="Ruiz-Argueso T."/>
            <person name="Rey L."/>
            <person name="Imperial J."/>
        </authorList>
    </citation>
    <scope>NUCLEOTIDE SEQUENCE [LARGE SCALE GENOMIC DNA]</scope>
    <source>
        <strain evidence="2 3">Lmie10</strain>
    </source>
</reference>
<evidence type="ECO:0000256" key="1">
    <source>
        <dbReference type="SAM" id="SignalP"/>
    </source>
</evidence>
<gene>
    <name evidence="2" type="ORF">FS320_01785</name>
</gene>
<dbReference type="EMBL" id="VOSK01000002">
    <property type="protein sequence ID" value="MPR23982.1"/>
    <property type="molecule type" value="Genomic_DNA"/>
</dbReference>
<dbReference type="OrthoDB" id="2237472at2"/>